<name>A0ABR4LPB8_9EURO</name>
<accession>A0ABR4LPB8</accession>
<gene>
    <name evidence="2" type="ORF">BJX67DRAFT_359011</name>
</gene>
<reference evidence="2 3" key="1">
    <citation type="submission" date="2024-07" db="EMBL/GenBank/DDBJ databases">
        <title>Section-level genome sequencing and comparative genomics of Aspergillus sections Usti and Cavernicolus.</title>
        <authorList>
            <consortium name="Lawrence Berkeley National Laboratory"/>
            <person name="Nybo J.L."/>
            <person name="Vesth T.C."/>
            <person name="Theobald S."/>
            <person name="Frisvad J.C."/>
            <person name="Larsen T.O."/>
            <person name="Kjaerboelling I."/>
            <person name="Rothschild-Mancinelli K."/>
            <person name="Lyhne E.K."/>
            <person name="Kogle M.E."/>
            <person name="Barry K."/>
            <person name="Clum A."/>
            <person name="Na H."/>
            <person name="Ledsgaard L."/>
            <person name="Lin J."/>
            <person name="Lipzen A."/>
            <person name="Kuo A."/>
            <person name="Riley R."/>
            <person name="Mondo S."/>
            <person name="Labutti K."/>
            <person name="Haridas S."/>
            <person name="Pangalinan J."/>
            <person name="Salamov A.A."/>
            <person name="Simmons B.A."/>
            <person name="Magnuson J.K."/>
            <person name="Chen J."/>
            <person name="Drula E."/>
            <person name="Henrissat B."/>
            <person name="Wiebenga A."/>
            <person name="Lubbers R.J."/>
            <person name="Gomes A.C."/>
            <person name="Macurrencykelacurrency M.R."/>
            <person name="Stajich J."/>
            <person name="Grigoriev I.V."/>
            <person name="Mortensen U.H."/>
            <person name="De Vries R.P."/>
            <person name="Baker S.E."/>
            <person name="Andersen M.R."/>
        </authorList>
    </citation>
    <scope>NUCLEOTIDE SEQUENCE [LARGE SCALE GENOMIC DNA]</scope>
    <source>
        <strain evidence="2 3">CBS 449.75</strain>
    </source>
</reference>
<organism evidence="2 3">
    <name type="scientific">Aspergillus lucknowensis</name>
    <dbReference type="NCBI Taxonomy" id="176173"/>
    <lineage>
        <taxon>Eukaryota</taxon>
        <taxon>Fungi</taxon>
        <taxon>Dikarya</taxon>
        <taxon>Ascomycota</taxon>
        <taxon>Pezizomycotina</taxon>
        <taxon>Eurotiomycetes</taxon>
        <taxon>Eurotiomycetidae</taxon>
        <taxon>Eurotiales</taxon>
        <taxon>Aspergillaceae</taxon>
        <taxon>Aspergillus</taxon>
        <taxon>Aspergillus subgen. Nidulantes</taxon>
    </lineage>
</organism>
<dbReference type="RefSeq" id="XP_070884191.1">
    <property type="nucleotide sequence ID" value="XM_071029619.1"/>
</dbReference>
<dbReference type="EMBL" id="JBFXLQ010000033">
    <property type="protein sequence ID" value="KAL2865212.1"/>
    <property type="molecule type" value="Genomic_DNA"/>
</dbReference>
<dbReference type="Proteomes" id="UP001610432">
    <property type="component" value="Unassembled WGS sequence"/>
</dbReference>
<dbReference type="GeneID" id="98144691"/>
<evidence type="ECO:0000313" key="2">
    <source>
        <dbReference type="EMBL" id="KAL2865212.1"/>
    </source>
</evidence>
<keyword evidence="1" id="KW-0812">Transmembrane</keyword>
<evidence type="ECO:0000256" key="1">
    <source>
        <dbReference type="SAM" id="Phobius"/>
    </source>
</evidence>
<evidence type="ECO:0000313" key="3">
    <source>
        <dbReference type="Proteomes" id="UP001610432"/>
    </source>
</evidence>
<proteinExistence type="predicted"/>
<comment type="caution">
    <text evidence="2">The sequence shown here is derived from an EMBL/GenBank/DDBJ whole genome shotgun (WGS) entry which is preliminary data.</text>
</comment>
<feature type="transmembrane region" description="Helical" evidence="1">
    <location>
        <begin position="16"/>
        <end position="39"/>
    </location>
</feature>
<protein>
    <submittedName>
        <fullName evidence="2">Uncharacterized protein</fullName>
    </submittedName>
</protein>
<sequence>MSKMASPDGAPGKSKALLSFVILVFFTNLGILALLGVLVSQAFVVNDKLHTGDATVIAHIAEDILPVSLVTMPSPVYVNVMNTPTVTVRADVS</sequence>
<keyword evidence="1" id="KW-0472">Membrane</keyword>
<keyword evidence="1" id="KW-1133">Transmembrane helix</keyword>
<keyword evidence="3" id="KW-1185">Reference proteome</keyword>